<evidence type="ECO:0000313" key="4">
    <source>
        <dbReference type="EMBL" id="KAJ8608376.1"/>
    </source>
</evidence>
<organism evidence="4 5">
    <name type="scientific">Chrysophaeum taylorii</name>
    <dbReference type="NCBI Taxonomy" id="2483200"/>
    <lineage>
        <taxon>Eukaryota</taxon>
        <taxon>Sar</taxon>
        <taxon>Stramenopiles</taxon>
        <taxon>Ochrophyta</taxon>
        <taxon>Pelagophyceae</taxon>
        <taxon>Pelagomonadales</taxon>
        <taxon>Pelagomonadaceae</taxon>
        <taxon>Chrysophaeum</taxon>
    </lineage>
</organism>
<dbReference type="Gene3D" id="2.40.10.10">
    <property type="entry name" value="Trypsin-like serine proteases"/>
    <property type="match status" value="2"/>
</dbReference>
<keyword evidence="1" id="KW-0843">Virulence</keyword>
<evidence type="ECO:0000313" key="5">
    <source>
        <dbReference type="Proteomes" id="UP001230188"/>
    </source>
</evidence>
<dbReference type="InterPro" id="IPR009003">
    <property type="entry name" value="Peptidase_S1_PA"/>
</dbReference>
<feature type="region of interest" description="Disordered" evidence="2">
    <location>
        <begin position="23"/>
        <end position="48"/>
    </location>
</feature>
<evidence type="ECO:0000259" key="3">
    <source>
        <dbReference type="Pfam" id="PF00089"/>
    </source>
</evidence>
<feature type="domain" description="Peptidase S1" evidence="3">
    <location>
        <begin position="130"/>
        <end position="337"/>
    </location>
</feature>
<dbReference type="GO" id="GO:0004252">
    <property type="term" value="F:serine-type endopeptidase activity"/>
    <property type="evidence" value="ECO:0007669"/>
    <property type="project" value="InterPro"/>
</dbReference>
<dbReference type="Proteomes" id="UP001230188">
    <property type="component" value="Unassembled WGS sequence"/>
</dbReference>
<gene>
    <name evidence="4" type="ORF">CTAYLR_008146</name>
</gene>
<keyword evidence="5" id="KW-1185">Reference proteome</keyword>
<dbReference type="AlphaFoldDB" id="A0AAD7XN34"/>
<evidence type="ECO:0000256" key="1">
    <source>
        <dbReference type="ARBA" id="ARBA00023026"/>
    </source>
</evidence>
<name>A0AAD7XN34_9STRA</name>
<dbReference type="InterPro" id="IPR001254">
    <property type="entry name" value="Trypsin_dom"/>
</dbReference>
<dbReference type="GO" id="GO:0006508">
    <property type="term" value="P:proteolysis"/>
    <property type="evidence" value="ECO:0007669"/>
    <property type="project" value="InterPro"/>
</dbReference>
<dbReference type="EMBL" id="JAQMWT010000172">
    <property type="protein sequence ID" value="KAJ8608376.1"/>
    <property type="molecule type" value="Genomic_DNA"/>
</dbReference>
<sequence>MLVVKVLGAATVCAVGAQGALNRTRHPRLPGHRDGSPRRVAGAKRVGKGEHSVRLAKFEATKTVSRVANETRFESFTSKVKRAKPAQGELLRDRRLEECGSFDDDPHDPTESVQVYNIPWARAEVCKLVITYEDGSQALCSGTLVGPYHLLTSRHCGQSACVGLAISMQIACGFGYDADVFAADLFDFAHLGTAYVVDLATNCYSMEEYTDTCIDNVSYLTQERGYDIQLCKVDRELGQNLGWFEMSDEDVTNAGLNIMGYPGYLEALEEYIPYAFLSRLLRYSFVTNLIEREIRFDGAYAWPGESGGPYYRFTASTDERAVVGIHGGGPTGCYEEGARVTTRWVEVLAALKGEESLYTDTMAAWTNPDPYCQIIQYQADVFGLYDASPILGIAYNPTTGEYDATVTLFNVGTKETTMVVAFYLSEDDIVVTEDVYLDETTIDMPAYTVYRLKVSINLGGSAGFVGAVWTTPDCYTNDGTTALIGFAG</sequence>
<proteinExistence type="predicted"/>
<protein>
    <recommendedName>
        <fullName evidence="3">Peptidase S1 domain-containing protein</fullName>
    </recommendedName>
</protein>
<dbReference type="InterPro" id="IPR043504">
    <property type="entry name" value="Peptidase_S1_PA_chymotrypsin"/>
</dbReference>
<dbReference type="Pfam" id="PF00089">
    <property type="entry name" value="Trypsin"/>
    <property type="match status" value="1"/>
</dbReference>
<reference evidence="4" key="1">
    <citation type="submission" date="2023-01" db="EMBL/GenBank/DDBJ databases">
        <title>Metagenome sequencing of chrysophaentin producing Chrysophaeum taylorii.</title>
        <authorList>
            <person name="Davison J."/>
            <person name="Bewley C."/>
        </authorList>
    </citation>
    <scope>NUCLEOTIDE SEQUENCE</scope>
    <source>
        <strain evidence="4">NIES-1699</strain>
    </source>
</reference>
<evidence type="ECO:0000256" key="2">
    <source>
        <dbReference type="SAM" id="MobiDB-lite"/>
    </source>
</evidence>
<comment type="caution">
    <text evidence="4">The sequence shown here is derived from an EMBL/GenBank/DDBJ whole genome shotgun (WGS) entry which is preliminary data.</text>
</comment>
<dbReference type="SUPFAM" id="SSF50494">
    <property type="entry name" value="Trypsin-like serine proteases"/>
    <property type="match status" value="1"/>
</dbReference>
<accession>A0AAD7XN34</accession>